<evidence type="ECO:0000313" key="6">
    <source>
        <dbReference type="EMBL" id="KAG8430990.1"/>
    </source>
</evidence>
<dbReference type="Proteomes" id="UP000812440">
    <property type="component" value="Unassembled WGS sequence"/>
</dbReference>
<evidence type="ECO:0000313" key="7">
    <source>
        <dbReference type="Proteomes" id="UP000812440"/>
    </source>
</evidence>
<keyword evidence="5" id="KW-0966">Cell projection</keyword>
<comment type="similarity">
    <text evidence="2">Belongs to the IFT57 family.</text>
</comment>
<protein>
    <recommendedName>
        <fullName evidence="3">Intraflagellar transport protein 57 homolog</fullName>
    </recommendedName>
</protein>
<dbReference type="GO" id="GO:1905515">
    <property type="term" value="P:non-motile cilium assembly"/>
    <property type="evidence" value="ECO:0007669"/>
    <property type="project" value="TreeGrafter"/>
</dbReference>
<evidence type="ECO:0000256" key="3">
    <source>
        <dbReference type="ARBA" id="ARBA00020568"/>
    </source>
</evidence>
<dbReference type="InterPro" id="IPR019530">
    <property type="entry name" value="Intra-flagellar_transport_57"/>
</dbReference>
<keyword evidence="4" id="KW-0969">Cilium</keyword>
<proteinExistence type="inferred from homology"/>
<dbReference type="GO" id="GO:0005929">
    <property type="term" value="C:cilium"/>
    <property type="evidence" value="ECO:0007669"/>
    <property type="project" value="UniProtKB-SubCell"/>
</dbReference>
<keyword evidence="7" id="KW-1185">Reference proteome</keyword>
<dbReference type="EMBL" id="JAACNH010000442">
    <property type="protein sequence ID" value="KAG8430990.1"/>
    <property type="molecule type" value="Genomic_DNA"/>
</dbReference>
<dbReference type="OrthoDB" id="423881at2759"/>
<dbReference type="GO" id="GO:0030992">
    <property type="term" value="C:intraciliary transport particle B"/>
    <property type="evidence" value="ECO:0007669"/>
    <property type="project" value="TreeGrafter"/>
</dbReference>
<gene>
    <name evidence="6" type="ORF">GDO86_019606</name>
</gene>
<dbReference type="AlphaFoldDB" id="A0A8T2IIT7"/>
<dbReference type="Pfam" id="PF10498">
    <property type="entry name" value="IFT57"/>
    <property type="match status" value="1"/>
</dbReference>
<sequence>MVMENQCAMFHALFSGRSLKNISFSWKRPAYPAEEQDDETVVEDDAELTLNKIEDENCKEDSDNDEEHFIDLNVLTAQNHKMNTAESSKPEEILESKTDAAEWYLEVERVLPQLKVTVRTDNKDWRIHVDQMHQNKDGIETSFKETKGILDKLQNEMARHGES</sequence>
<dbReference type="GO" id="GO:0005794">
    <property type="term" value="C:Golgi apparatus"/>
    <property type="evidence" value="ECO:0007669"/>
    <property type="project" value="TreeGrafter"/>
</dbReference>
<evidence type="ECO:0000256" key="2">
    <source>
        <dbReference type="ARBA" id="ARBA00009415"/>
    </source>
</evidence>
<name>A0A8T2IIT7_9PIPI</name>
<comment type="caution">
    <text evidence="6">The sequence shown here is derived from an EMBL/GenBank/DDBJ whole genome shotgun (WGS) entry which is preliminary data.</text>
</comment>
<dbReference type="GO" id="GO:0005815">
    <property type="term" value="C:microtubule organizing center"/>
    <property type="evidence" value="ECO:0007669"/>
    <property type="project" value="TreeGrafter"/>
</dbReference>
<dbReference type="PANTHER" id="PTHR16011:SF0">
    <property type="entry name" value="INTRAFLAGELLAR TRANSPORT PROTEIN 57 HOMOLOG"/>
    <property type="match status" value="1"/>
</dbReference>
<accession>A0A8T2IIT7</accession>
<comment type="subcellular location">
    <subcellularLocation>
        <location evidence="1">Cell projection</location>
        <location evidence="1">Cilium</location>
    </subcellularLocation>
</comment>
<evidence type="ECO:0000256" key="1">
    <source>
        <dbReference type="ARBA" id="ARBA00004138"/>
    </source>
</evidence>
<dbReference type="PANTHER" id="PTHR16011">
    <property type="entry name" value="IFT57/HIPPI"/>
    <property type="match status" value="1"/>
</dbReference>
<reference evidence="6" key="1">
    <citation type="thesis" date="2020" institute="ProQuest LLC" country="789 East Eisenhower Parkway, Ann Arbor, MI, USA">
        <title>Comparative Genomics and Chromosome Evolution.</title>
        <authorList>
            <person name="Mudd A.B."/>
        </authorList>
    </citation>
    <scope>NUCLEOTIDE SEQUENCE</scope>
    <source>
        <strain evidence="6">Female2</strain>
        <tissue evidence="6">Blood</tissue>
    </source>
</reference>
<evidence type="ECO:0000256" key="5">
    <source>
        <dbReference type="ARBA" id="ARBA00023273"/>
    </source>
</evidence>
<evidence type="ECO:0000256" key="4">
    <source>
        <dbReference type="ARBA" id="ARBA00023069"/>
    </source>
</evidence>
<organism evidence="6 7">
    <name type="scientific">Hymenochirus boettgeri</name>
    <name type="common">Congo dwarf clawed frog</name>
    <dbReference type="NCBI Taxonomy" id="247094"/>
    <lineage>
        <taxon>Eukaryota</taxon>
        <taxon>Metazoa</taxon>
        <taxon>Chordata</taxon>
        <taxon>Craniata</taxon>
        <taxon>Vertebrata</taxon>
        <taxon>Euteleostomi</taxon>
        <taxon>Amphibia</taxon>
        <taxon>Batrachia</taxon>
        <taxon>Anura</taxon>
        <taxon>Pipoidea</taxon>
        <taxon>Pipidae</taxon>
        <taxon>Pipinae</taxon>
        <taxon>Hymenochirus</taxon>
    </lineage>
</organism>
<dbReference type="GO" id="GO:0042073">
    <property type="term" value="P:intraciliary transport"/>
    <property type="evidence" value="ECO:0007669"/>
    <property type="project" value="TreeGrafter"/>
</dbReference>